<dbReference type="OrthoDB" id="9769132at2"/>
<name>A0A428JWQ5_9FLAO</name>
<keyword evidence="4" id="KW-1185">Reference proteome</keyword>
<keyword evidence="1" id="KW-0472">Membrane</keyword>
<dbReference type="PANTHER" id="PTHR33371">
    <property type="entry name" value="INTERMEMBRANE PHOSPHOLIPID TRANSPORT SYSTEM BINDING PROTEIN MLAD-RELATED"/>
    <property type="match status" value="1"/>
</dbReference>
<dbReference type="Pfam" id="PF02470">
    <property type="entry name" value="MlaD"/>
    <property type="match status" value="1"/>
</dbReference>
<feature type="transmembrane region" description="Helical" evidence="1">
    <location>
        <begin position="7"/>
        <end position="27"/>
    </location>
</feature>
<organism evidence="3 4">
    <name type="scientific">Mangrovimonas spongiae</name>
    <dbReference type="NCBI Taxonomy" id="2494697"/>
    <lineage>
        <taxon>Bacteria</taxon>
        <taxon>Pseudomonadati</taxon>
        <taxon>Bacteroidota</taxon>
        <taxon>Flavobacteriia</taxon>
        <taxon>Flavobacteriales</taxon>
        <taxon>Flavobacteriaceae</taxon>
        <taxon>Mangrovimonas</taxon>
    </lineage>
</organism>
<comment type="caution">
    <text evidence="3">The sequence shown here is derived from an EMBL/GenBank/DDBJ whole genome shotgun (WGS) entry which is preliminary data.</text>
</comment>
<dbReference type="PANTHER" id="PTHR33371:SF4">
    <property type="entry name" value="INTERMEMBRANE PHOSPHOLIPID TRANSPORT SYSTEM BINDING PROTEIN MLAD"/>
    <property type="match status" value="1"/>
</dbReference>
<protein>
    <submittedName>
        <fullName evidence="3">MCE family protein</fullName>
    </submittedName>
</protein>
<proteinExistence type="predicted"/>
<keyword evidence="1" id="KW-1133">Transmembrane helix</keyword>
<keyword evidence="1" id="KW-0812">Transmembrane</keyword>
<dbReference type="AlphaFoldDB" id="A0A428JWQ5"/>
<dbReference type="Proteomes" id="UP000270620">
    <property type="component" value="Unassembled WGS sequence"/>
</dbReference>
<dbReference type="InterPro" id="IPR003399">
    <property type="entry name" value="Mce/MlaD"/>
</dbReference>
<sequence length="316" mass="34925">MKLSREVKTAILVVLGIALFIFGFNYLKGNDLFESSQTFYTEFDYNALTSSSPVTIKGNTVGKIQDIVYDFETGKTRVSFTVDDKLKFSKNSKIRLYELGLLGENGMAIIPAQDNAPIAKDGDILQSEVEEGLIKSLSSNFSGLSSGLDNTLKSADSLMYNLNTLVEDDTKTGLKHAIKELNETLTSFKSLSYSVNSLVKKNDDSLTALISNFNKVSQDLAVLSNDLKEVEISKTVQNLDETLNGLNAVLASIDNGEGTLGKLMKDDKLYHNLEVASMQLKDLLQDVKLNPKRYINVSVFGGKNKEDYVKPENERQ</sequence>
<dbReference type="RefSeq" id="WP_125468427.1">
    <property type="nucleotide sequence ID" value="NZ_RWBG01000005.1"/>
</dbReference>
<evidence type="ECO:0000259" key="2">
    <source>
        <dbReference type="Pfam" id="PF02470"/>
    </source>
</evidence>
<accession>A0A428JWQ5</accession>
<evidence type="ECO:0000313" key="4">
    <source>
        <dbReference type="Proteomes" id="UP000270620"/>
    </source>
</evidence>
<dbReference type="EMBL" id="RWBG01000005">
    <property type="protein sequence ID" value="RSK38583.1"/>
    <property type="molecule type" value="Genomic_DNA"/>
</dbReference>
<reference evidence="3 4" key="1">
    <citation type="submission" date="2018-12" db="EMBL/GenBank/DDBJ databases">
        <title>Mangrovimonas spongiae sp. nov., a novel member of the genus Mangrovimonas isolated from marine sponge.</title>
        <authorList>
            <person name="Zhuang L."/>
            <person name="Luo L."/>
        </authorList>
    </citation>
    <scope>NUCLEOTIDE SEQUENCE [LARGE SCALE GENOMIC DNA]</scope>
    <source>
        <strain evidence="3 4">HN-E26</strain>
    </source>
</reference>
<dbReference type="InterPro" id="IPR052336">
    <property type="entry name" value="MlaD_Phospholipid_Transporter"/>
</dbReference>
<evidence type="ECO:0000256" key="1">
    <source>
        <dbReference type="SAM" id="Phobius"/>
    </source>
</evidence>
<gene>
    <name evidence="3" type="ORF">EJA19_11030</name>
</gene>
<feature type="domain" description="Mce/MlaD" evidence="2">
    <location>
        <begin position="39"/>
        <end position="111"/>
    </location>
</feature>
<evidence type="ECO:0000313" key="3">
    <source>
        <dbReference type="EMBL" id="RSK38583.1"/>
    </source>
</evidence>